<evidence type="ECO:0000256" key="7">
    <source>
        <dbReference type="ARBA" id="ARBA00023273"/>
    </source>
</evidence>
<dbReference type="EMBL" id="CAJHJT010000056">
    <property type="protein sequence ID" value="CAD7014820.1"/>
    <property type="molecule type" value="Genomic_DNA"/>
</dbReference>
<evidence type="ECO:0000256" key="4">
    <source>
        <dbReference type="ARBA" id="ARBA00023054"/>
    </source>
</evidence>
<evidence type="ECO:0000256" key="5">
    <source>
        <dbReference type="ARBA" id="ARBA00023069"/>
    </source>
</evidence>
<dbReference type="GO" id="GO:0060285">
    <property type="term" value="P:cilium-dependent cell motility"/>
    <property type="evidence" value="ECO:0007669"/>
    <property type="project" value="TreeGrafter"/>
</dbReference>
<reference evidence="16" key="1">
    <citation type="submission" date="2020-11" db="EMBL/GenBank/DDBJ databases">
        <authorList>
            <person name="Whitehead M."/>
        </authorList>
    </citation>
    <scope>NUCLEOTIDE SEQUENCE</scope>
    <source>
        <strain evidence="16">EGII</strain>
    </source>
</reference>
<dbReference type="PANTHER" id="PTHR21625:SF0">
    <property type="entry name" value="DYNEIN REGULATORY COMPLEX SUBUNIT 2"/>
    <property type="match status" value="1"/>
</dbReference>
<keyword evidence="7" id="KW-0966">Cell projection</keyword>
<proteinExistence type="inferred from homology"/>
<evidence type="ECO:0000256" key="2">
    <source>
        <dbReference type="ARBA" id="ARBA00022490"/>
    </source>
</evidence>
<protein>
    <recommendedName>
        <fullName evidence="10">Dynein regulatory complex subunit 2</fullName>
    </recommendedName>
    <alternativeName>
        <fullName evidence="11">Coiled-coil domain-containing protein 65</fullName>
    </alternativeName>
</protein>
<evidence type="ECO:0000256" key="6">
    <source>
        <dbReference type="ARBA" id="ARBA00023212"/>
    </source>
</evidence>
<comment type="similarity">
    <text evidence="9">Belongs to the DRC2 family.</text>
</comment>
<feature type="compositionally biased region" description="Basic and acidic residues" evidence="14">
    <location>
        <begin position="485"/>
        <end position="502"/>
    </location>
</feature>
<comment type="subcellular location">
    <subcellularLocation>
        <location evidence="1">Cytoplasm</location>
        <location evidence="1">Cytoskeleton</location>
        <location evidence="1">Flagellum axoneme</location>
    </subcellularLocation>
    <subcellularLocation>
        <location evidence="8">Cytoplasm</location>
        <location evidence="8">Cytoskeleton</location>
        <location evidence="8">Flagellum basal body</location>
    </subcellularLocation>
</comment>
<feature type="domain" description="Dynein regulatory complex protein 1/2 N-terminal" evidence="15">
    <location>
        <begin position="25"/>
        <end position="124"/>
    </location>
</feature>
<feature type="coiled-coil region" evidence="13">
    <location>
        <begin position="151"/>
        <end position="192"/>
    </location>
</feature>
<keyword evidence="4 13" id="KW-0175">Coiled coil</keyword>
<keyword evidence="17" id="KW-1185">Reference proteome</keyword>
<evidence type="ECO:0000256" key="3">
    <source>
        <dbReference type="ARBA" id="ARBA00022846"/>
    </source>
</evidence>
<gene>
    <name evidence="16" type="ORF">CCAP1982_LOCUS22787</name>
</gene>
<evidence type="ECO:0000313" key="17">
    <source>
        <dbReference type="Proteomes" id="UP000606786"/>
    </source>
</evidence>
<evidence type="ECO:0000256" key="11">
    <source>
        <dbReference type="ARBA" id="ARBA00041517"/>
    </source>
</evidence>
<accession>A0A811VHQ6</accession>
<comment type="caution">
    <text evidence="16">The sequence shown here is derived from an EMBL/GenBank/DDBJ whole genome shotgun (WGS) entry which is preliminary data.</text>
</comment>
<evidence type="ECO:0000256" key="8">
    <source>
        <dbReference type="ARBA" id="ARBA00037841"/>
    </source>
</evidence>
<keyword evidence="5" id="KW-0969">Cilium</keyword>
<dbReference type="GO" id="GO:0070286">
    <property type="term" value="P:axonemal dynein complex assembly"/>
    <property type="evidence" value="ECO:0007669"/>
    <property type="project" value="InterPro"/>
</dbReference>
<evidence type="ECO:0000256" key="1">
    <source>
        <dbReference type="ARBA" id="ARBA00004611"/>
    </source>
</evidence>
<feature type="compositionally biased region" description="Polar residues" evidence="14">
    <location>
        <begin position="503"/>
        <end position="513"/>
    </location>
</feature>
<dbReference type="Proteomes" id="UP000606786">
    <property type="component" value="Unassembled WGS sequence"/>
</dbReference>
<evidence type="ECO:0000313" key="16">
    <source>
        <dbReference type="EMBL" id="CAD7014820.1"/>
    </source>
</evidence>
<dbReference type="InterPro" id="IPR039505">
    <property type="entry name" value="DRC1/2_N"/>
</dbReference>
<evidence type="ECO:0000256" key="9">
    <source>
        <dbReference type="ARBA" id="ARBA00038424"/>
    </source>
</evidence>
<evidence type="ECO:0000256" key="10">
    <source>
        <dbReference type="ARBA" id="ARBA00040899"/>
    </source>
</evidence>
<dbReference type="InterPro" id="IPR039750">
    <property type="entry name" value="DRC1/DRC2"/>
</dbReference>
<dbReference type="AlphaFoldDB" id="A0A811VHQ6"/>
<evidence type="ECO:0000259" key="15">
    <source>
        <dbReference type="Pfam" id="PF14772"/>
    </source>
</evidence>
<keyword evidence="2" id="KW-0963">Cytoplasm</keyword>
<dbReference type="GO" id="GO:0005858">
    <property type="term" value="C:axonemal dynein complex"/>
    <property type="evidence" value="ECO:0007669"/>
    <property type="project" value="InterPro"/>
</dbReference>
<feature type="region of interest" description="Disordered" evidence="14">
    <location>
        <begin position="485"/>
        <end position="514"/>
    </location>
</feature>
<dbReference type="PANTHER" id="PTHR21625">
    <property type="entry name" value="NYD-SP28 PROTEIN"/>
    <property type="match status" value="1"/>
</dbReference>
<dbReference type="GO" id="GO:0003352">
    <property type="term" value="P:regulation of cilium movement"/>
    <property type="evidence" value="ECO:0007669"/>
    <property type="project" value="TreeGrafter"/>
</dbReference>
<sequence>MGKKGKANKLAKMSEEERARYMQMRADIEEEARRRKVQLISLFMKNKLKREEAFCRLNMAKINQEWRSILRQVKVQELRKEMEELQKFFQERLDRKDRIIKRLLNDIDIAEDMYSTLHQSHMEIVNKMIGLQQQRMQFFKDTYEKNKTTVLEEYAQDYADFQQKRQNALEELECVKCQLEDESDKRANEREERHLQQLDDMKSEMQLYIENITKSGESKLERLWQEYQDVLAGYMRRTEGFYAEYMDLKERDEESSKVIRDHYHHIERAGDQLAHLKLVYTDTLENNDVKIVYFVKLRDDLQLRMSESKANFENELKADEERFKLMSVESYNILKHLKSIAAAGETLLQIALVCRKHETEREQLLPLGLPPLSKQMFAEETKVQENEEKKLAEALKDSEQPREQLEEYAFVNWMLMENFWRRVNNARVDVVCMKRQKKTLEEENAQLKAQLQDHLINLNLSNGSNLHINDYLAKRPSSMRVDRVPQEHLKQTKCRSAAEGRRTSVTPSGSNSKGFRRPITACIEANFTSTVRTARLLRGKPKLAKIEAFVRP</sequence>
<organism evidence="16 17">
    <name type="scientific">Ceratitis capitata</name>
    <name type="common">Mediterranean fruit fly</name>
    <name type="synonym">Tephritis capitata</name>
    <dbReference type="NCBI Taxonomy" id="7213"/>
    <lineage>
        <taxon>Eukaryota</taxon>
        <taxon>Metazoa</taxon>
        <taxon>Ecdysozoa</taxon>
        <taxon>Arthropoda</taxon>
        <taxon>Hexapoda</taxon>
        <taxon>Insecta</taxon>
        <taxon>Pterygota</taxon>
        <taxon>Neoptera</taxon>
        <taxon>Endopterygota</taxon>
        <taxon>Diptera</taxon>
        <taxon>Brachycera</taxon>
        <taxon>Muscomorpha</taxon>
        <taxon>Tephritoidea</taxon>
        <taxon>Tephritidae</taxon>
        <taxon>Ceratitis</taxon>
        <taxon>Ceratitis</taxon>
    </lineage>
</organism>
<keyword evidence="3" id="KW-0282">Flagellum</keyword>
<dbReference type="OrthoDB" id="7760980at2759"/>
<feature type="coiled-coil region" evidence="13">
    <location>
        <begin position="75"/>
        <end position="113"/>
    </location>
</feature>
<feature type="coiled-coil region" evidence="13">
    <location>
        <begin position="423"/>
        <end position="457"/>
    </location>
</feature>
<evidence type="ECO:0000256" key="14">
    <source>
        <dbReference type="SAM" id="MobiDB-lite"/>
    </source>
</evidence>
<keyword evidence="6" id="KW-0206">Cytoskeleton</keyword>
<comment type="function">
    <text evidence="12">Component of the nexin-dynein regulatory complex (N-DRC), a key regulator of ciliary/flagellar motility which maintains the alignment and integrity of the distal axoneme and regulates microtubule sliding in motile axonemes. Plays a critical role in the assembly of N-DRC and also stabilizes the assembly of multiple inner dynein arms and radial spokes. Coassembles with DRC1 to form a central scaffold needed for assembly of the N-DRC and its attachment to the outer doublet microtubules.</text>
</comment>
<evidence type="ECO:0000256" key="13">
    <source>
        <dbReference type="SAM" id="Coils"/>
    </source>
</evidence>
<dbReference type="Pfam" id="PF14772">
    <property type="entry name" value="NYD-SP28"/>
    <property type="match status" value="1"/>
</dbReference>
<name>A0A811VHQ6_CERCA</name>
<evidence type="ECO:0000256" key="12">
    <source>
        <dbReference type="ARBA" id="ARBA00045865"/>
    </source>
</evidence>